<keyword evidence="4 6" id="KW-0456">Lyase</keyword>
<evidence type="ECO:0000256" key="4">
    <source>
        <dbReference type="ARBA" id="ARBA00023239"/>
    </source>
</evidence>
<dbReference type="KEGG" id="dez:DKM44_11655"/>
<dbReference type="SUPFAM" id="SSF53686">
    <property type="entry name" value="Tryptophan synthase beta subunit-like PLP-dependent enzymes"/>
    <property type="match status" value="1"/>
</dbReference>
<dbReference type="CDD" id="cd01562">
    <property type="entry name" value="Thr-dehyd"/>
    <property type="match status" value="1"/>
</dbReference>
<dbReference type="FunFam" id="3.40.50.1100:FF:000007">
    <property type="entry name" value="L-threonine dehydratase catabolic TdcB"/>
    <property type="match status" value="1"/>
</dbReference>
<feature type="domain" description="Tryptophan synthase beta chain-like PALP" evidence="5">
    <location>
        <begin position="26"/>
        <end position="312"/>
    </location>
</feature>
<dbReference type="OrthoDB" id="9811476at2"/>
<dbReference type="InterPro" id="IPR001926">
    <property type="entry name" value="TrpB-like_PALP"/>
</dbReference>
<evidence type="ECO:0000256" key="3">
    <source>
        <dbReference type="ARBA" id="ARBA00022898"/>
    </source>
</evidence>
<dbReference type="GO" id="GO:0003941">
    <property type="term" value="F:L-serine ammonia-lyase activity"/>
    <property type="evidence" value="ECO:0007669"/>
    <property type="project" value="TreeGrafter"/>
</dbReference>
<gene>
    <name evidence="6" type="ORF">DKM44_11655</name>
</gene>
<evidence type="ECO:0000256" key="1">
    <source>
        <dbReference type="ARBA" id="ARBA00001933"/>
    </source>
</evidence>
<dbReference type="PANTHER" id="PTHR43050">
    <property type="entry name" value="SERINE / THREONINE RACEMASE FAMILY MEMBER"/>
    <property type="match status" value="1"/>
</dbReference>
<dbReference type="FunFam" id="3.40.50.1100:FF:000005">
    <property type="entry name" value="Threonine dehydratase catabolic"/>
    <property type="match status" value="1"/>
</dbReference>
<protein>
    <submittedName>
        <fullName evidence="6">Threo-3-hydroxy-L-aspartate ammonia-lyase</fullName>
    </submittedName>
</protein>
<organism evidence="6 7">
    <name type="scientific">Deinococcus irradiatisoli</name>
    <dbReference type="NCBI Taxonomy" id="2202254"/>
    <lineage>
        <taxon>Bacteria</taxon>
        <taxon>Thermotogati</taxon>
        <taxon>Deinococcota</taxon>
        <taxon>Deinococci</taxon>
        <taxon>Deinococcales</taxon>
        <taxon>Deinococcaceae</taxon>
        <taxon>Deinococcus</taxon>
    </lineage>
</organism>
<reference evidence="6 7" key="1">
    <citation type="submission" date="2018-05" db="EMBL/GenBank/DDBJ databases">
        <title>Complete Genome Sequence of Deinococcus sp. strain 17bor-2.</title>
        <authorList>
            <person name="Srinivasan S."/>
        </authorList>
    </citation>
    <scope>NUCLEOTIDE SEQUENCE [LARGE SCALE GENOMIC DNA]</scope>
    <source>
        <strain evidence="6 7">17bor-2</strain>
    </source>
</reference>
<dbReference type="RefSeq" id="WP_109827528.1">
    <property type="nucleotide sequence ID" value="NZ_CP029494.1"/>
</dbReference>
<dbReference type="Pfam" id="PF00291">
    <property type="entry name" value="PALP"/>
    <property type="match status" value="1"/>
</dbReference>
<evidence type="ECO:0000313" key="7">
    <source>
        <dbReference type="Proteomes" id="UP000245368"/>
    </source>
</evidence>
<dbReference type="InterPro" id="IPR036052">
    <property type="entry name" value="TrpB-like_PALP_sf"/>
</dbReference>
<proteinExistence type="inferred from homology"/>
<dbReference type="GO" id="GO:0018114">
    <property type="term" value="F:threonine racemase activity"/>
    <property type="evidence" value="ECO:0007669"/>
    <property type="project" value="TreeGrafter"/>
</dbReference>
<evidence type="ECO:0000313" key="6">
    <source>
        <dbReference type="EMBL" id="AWN23800.1"/>
    </source>
</evidence>
<comment type="cofactor">
    <cofactor evidence="1">
        <name>pyridoxal 5'-phosphate</name>
        <dbReference type="ChEBI" id="CHEBI:597326"/>
    </cofactor>
</comment>
<dbReference type="GO" id="GO:0008721">
    <property type="term" value="F:D-serine ammonia-lyase activity"/>
    <property type="evidence" value="ECO:0007669"/>
    <property type="project" value="TreeGrafter"/>
</dbReference>
<dbReference type="Gene3D" id="3.40.50.1100">
    <property type="match status" value="2"/>
</dbReference>
<evidence type="ECO:0000256" key="2">
    <source>
        <dbReference type="ARBA" id="ARBA00010869"/>
    </source>
</evidence>
<keyword evidence="7" id="KW-1185">Reference proteome</keyword>
<dbReference type="Proteomes" id="UP000245368">
    <property type="component" value="Chromosome"/>
</dbReference>
<dbReference type="AlphaFoldDB" id="A0A2Z3JKG4"/>
<dbReference type="PANTHER" id="PTHR43050:SF1">
    <property type="entry name" value="SERINE RACEMASE"/>
    <property type="match status" value="1"/>
</dbReference>
<dbReference type="EMBL" id="CP029494">
    <property type="protein sequence ID" value="AWN23800.1"/>
    <property type="molecule type" value="Genomic_DNA"/>
</dbReference>
<evidence type="ECO:0000259" key="5">
    <source>
        <dbReference type="Pfam" id="PF00291"/>
    </source>
</evidence>
<dbReference type="GO" id="GO:0005524">
    <property type="term" value="F:ATP binding"/>
    <property type="evidence" value="ECO:0007669"/>
    <property type="project" value="TreeGrafter"/>
</dbReference>
<comment type="similarity">
    <text evidence="2">Belongs to the serine/threonine dehydratase family.</text>
</comment>
<dbReference type="GO" id="GO:0030378">
    <property type="term" value="F:serine racemase activity"/>
    <property type="evidence" value="ECO:0007669"/>
    <property type="project" value="TreeGrafter"/>
</dbReference>
<accession>A0A2Z3JKG4</accession>
<dbReference type="GO" id="GO:0000287">
    <property type="term" value="F:magnesium ion binding"/>
    <property type="evidence" value="ECO:0007669"/>
    <property type="project" value="TreeGrafter"/>
</dbReference>
<dbReference type="NCBIfam" id="NF005454">
    <property type="entry name" value="PRK07048.1"/>
    <property type="match status" value="1"/>
</dbReference>
<keyword evidence="3" id="KW-0663">Pyridoxal phosphate</keyword>
<sequence length="329" mass="34631">MSQPSPVAQTFSFDDVVQAHARIAGAAHRTPVLTSSTADRLSGAQLFFKAENFQRMGAFKFRGAYNALSQFTPEQRRRGVVTFSSGNHAQGIALSAQLLGMPAVIVMPADAPAIKVAATRGYGAEVVFYDRYTEDREAIGQRLAEARGLTLIPPYDHPHVMAGQGTAAKELFEEVGALDTLLVPLGGGGLLSGCSVVARAMSPGCRVIGVEPEAGNDGQRSFRSGQIVHIDTPATIADGAQTQHLGQHTFPVIQRAVDDILTVSDAELVEAMKFLASRMKIVVEPTGCLAAALAFGPQLDLGGQRVGVLLSGGNVDLARFAALIQAAQP</sequence>
<name>A0A2Z3JKG4_9DEIO</name>
<dbReference type="GO" id="GO:0030170">
    <property type="term" value="F:pyridoxal phosphate binding"/>
    <property type="evidence" value="ECO:0007669"/>
    <property type="project" value="TreeGrafter"/>
</dbReference>